<keyword evidence="1" id="KW-0732">Signal</keyword>
<evidence type="ECO:0000313" key="2">
    <source>
        <dbReference type="Proteomes" id="UP000085678"/>
    </source>
</evidence>
<evidence type="ECO:0000256" key="1">
    <source>
        <dbReference type="SAM" id="SignalP"/>
    </source>
</evidence>
<keyword evidence="2" id="KW-1185">Reference proteome</keyword>
<gene>
    <name evidence="3" type="primary">LOC106152368</name>
</gene>
<dbReference type="Proteomes" id="UP000085678">
    <property type="component" value="Unplaced"/>
</dbReference>
<dbReference type="InterPro" id="IPR019791">
    <property type="entry name" value="Haem_peroxidase_animal"/>
</dbReference>
<dbReference type="GO" id="GO:0020037">
    <property type="term" value="F:heme binding"/>
    <property type="evidence" value="ECO:0007669"/>
    <property type="project" value="InterPro"/>
</dbReference>
<dbReference type="GO" id="GO:0006979">
    <property type="term" value="P:response to oxidative stress"/>
    <property type="evidence" value="ECO:0007669"/>
    <property type="project" value="InterPro"/>
</dbReference>
<dbReference type="OrthoDB" id="5874583at2759"/>
<sequence>MNSAGGIAFVLAFFLHGTISQSKFYQIDVNPSLFDDYSRAARAVREIYESELAFALRSPAEARRFLFGFDVIAENMKGGSVFTKFIDFTGQLQTGIFGELLKRYRQVYEPGMIFTVPDRTFEGTEPISDKIQPCYKFAPQCDPYAVYRTIDGSCNNLQTPIWGKSFVEFFRLLQAEYGDGK</sequence>
<dbReference type="GO" id="GO:0004601">
    <property type="term" value="F:peroxidase activity"/>
    <property type="evidence" value="ECO:0007669"/>
    <property type="project" value="InterPro"/>
</dbReference>
<dbReference type="GeneID" id="106152368"/>
<proteinExistence type="predicted"/>
<dbReference type="Pfam" id="PF03098">
    <property type="entry name" value="An_peroxidase"/>
    <property type="match status" value="1"/>
</dbReference>
<evidence type="ECO:0000313" key="3">
    <source>
        <dbReference type="RefSeq" id="XP_013381371.1"/>
    </source>
</evidence>
<feature type="signal peptide" evidence="1">
    <location>
        <begin position="1"/>
        <end position="20"/>
    </location>
</feature>
<reference evidence="3" key="1">
    <citation type="submission" date="2025-08" db="UniProtKB">
        <authorList>
            <consortium name="RefSeq"/>
        </authorList>
    </citation>
    <scope>IDENTIFICATION</scope>
    <source>
        <tissue evidence="3">Gonads</tissue>
    </source>
</reference>
<name>A0A1S3H7B0_LINAN</name>
<dbReference type="InterPro" id="IPR010255">
    <property type="entry name" value="Haem_peroxidase_sf"/>
</dbReference>
<dbReference type="SUPFAM" id="SSF48113">
    <property type="entry name" value="Heme-dependent peroxidases"/>
    <property type="match status" value="1"/>
</dbReference>
<dbReference type="KEGG" id="lak:106152368"/>
<protein>
    <submittedName>
        <fullName evidence="3">Uncharacterized protein LOC106152368</fullName>
    </submittedName>
</protein>
<dbReference type="Gene3D" id="1.10.640.10">
    <property type="entry name" value="Haem peroxidase domain superfamily, animal type"/>
    <property type="match status" value="1"/>
</dbReference>
<dbReference type="AlphaFoldDB" id="A0A1S3H7B0"/>
<dbReference type="PROSITE" id="PS50292">
    <property type="entry name" value="PEROXIDASE_3"/>
    <property type="match status" value="1"/>
</dbReference>
<feature type="chain" id="PRO_5010186209" evidence="1">
    <location>
        <begin position="21"/>
        <end position="181"/>
    </location>
</feature>
<dbReference type="InParanoid" id="A0A1S3H7B0"/>
<organism evidence="2 3">
    <name type="scientific">Lingula anatina</name>
    <name type="common">Brachiopod</name>
    <name type="synonym">Lingula unguis</name>
    <dbReference type="NCBI Taxonomy" id="7574"/>
    <lineage>
        <taxon>Eukaryota</taxon>
        <taxon>Metazoa</taxon>
        <taxon>Spiralia</taxon>
        <taxon>Lophotrochozoa</taxon>
        <taxon>Brachiopoda</taxon>
        <taxon>Linguliformea</taxon>
        <taxon>Lingulata</taxon>
        <taxon>Lingulida</taxon>
        <taxon>Linguloidea</taxon>
        <taxon>Lingulidae</taxon>
        <taxon>Lingula</taxon>
    </lineage>
</organism>
<accession>A0A1S3H7B0</accession>
<dbReference type="RefSeq" id="XP_013381371.1">
    <property type="nucleotide sequence ID" value="XM_013525917.1"/>
</dbReference>
<dbReference type="InterPro" id="IPR037120">
    <property type="entry name" value="Haem_peroxidase_sf_animal"/>
</dbReference>